<keyword evidence="3" id="KW-1185">Reference proteome</keyword>
<evidence type="ECO:0000259" key="1">
    <source>
        <dbReference type="Pfam" id="PF19512"/>
    </source>
</evidence>
<proteinExistence type="predicted"/>
<dbReference type="OrthoDB" id="1098595at2"/>
<sequence>MAKFDLAKLYNEAFNRNPGKDFDIRKAVGETGLTKLGKPYSFTDDQKRPHFSPVKLNDYVLPFATVEVTCKRTYTATPMPERNGSVKEVTGRDDYIINIKGIDISDEEGGPTEAMSKIEAFFLSKEKITIDNIITNIFLKGRPYAMITEMKFVREKSTENARPYEISLLSDDIYTLEFIGNVHS</sequence>
<name>A0A365XQ97_9BACT</name>
<evidence type="ECO:0000313" key="2">
    <source>
        <dbReference type="EMBL" id="RBL88533.1"/>
    </source>
</evidence>
<organism evidence="2 3">
    <name type="scientific">Chitinophaga flava</name>
    <dbReference type="NCBI Taxonomy" id="2259036"/>
    <lineage>
        <taxon>Bacteria</taxon>
        <taxon>Pseudomonadati</taxon>
        <taxon>Bacteroidota</taxon>
        <taxon>Chitinophagia</taxon>
        <taxon>Chitinophagales</taxon>
        <taxon>Chitinophagaceae</taxon>
        <taxon>Chitinophaga</taxon>
    </lineage>
</organism>
<dbReference type="Pfam" id="PF19512">
    <property type="entry name" value="DUF6046"/>
    <property type="match status" value="1"/>
</dbReference>
<feature type="domain" description="DUF6046" evidence="1">
    <location>
        <begin position="64"/>
        <end position="177"/>
    </location>
</feature>
<dbReference type="RefSeq" id="WP_113617275.1">
    <property type="nucleotide sequence ID" value="NZ_QFFJ01000002.1"/>
</dbReference>
<comment type="caution">
    <text evidence="2">The sequence shown here is derived from an EMBL/GenBank/DDBJ whole genome shotgun (WGS) entry which is preliminary data.</text>
</comment>
<reference evidence="2 3" key="1">
    <citation type="submission" date="2018-05" db="EMBL/GenBank/DDBJ databases">
        <title>Chitinophaga sp. K3CV102501T nov., isolated from isolated from a monsoon evergreen broad-leaved forest soil.</title>
        <authorList>
            <person name="Lv Y."/>
        </authorList>
    </citation>
    <scope>NUCLEOTIDE SEQUENCE [LARGE SCALE GENOMIC DNA]</scope>
    <source>
        <strain evidence="2 3">GDMCC 1.1325</strain>
    </source>
</reference>
<protein>
    <recommendedName>
        <fullName evidence="1">DUF6046 domain-containing protein</fullName>
    </recommendedName>
</protein>
<evidence type="ECO:0000313" key="3">
    <source>
        <dbReference type="Proteomes" id="UP000253410"/>
    </source>
</evidence>
<dbReference type="Proteomes" id="UP000253410">
    <property type="component" value="Unassembled WGS sequence"/>
</dbReference>
<accession>A0A365XQ97</accession>
<dbReference type="AlphaFoldDB" id="A0A365XQ97"/>
<gene>
    <name evidence="2" type="ORF">DF182_18310</name>
</gene>
<dbReference type="EMBL" id="QFFJ01000002">
    <property type="protein sequence ID" value="RBL88533.1"/>
    <property type="molecule type" value="Genomic_DNA"/>
</dbReference>
<dbReference type="InterPro" id="IPR046109">
    <property type="entry name" value="DUF6046"/>
</dbReference>